<evidence type="ECO:0000313" key="1">
    <source>
        <dbReference type="EMBL" id="KKS44786.1"/>
    </source>
</evidence>
<dbReference type="InterPro" id="IPR039498">
    <property type="entry name" value="NTP_transf_5"/>
</dbReference>
<accession>A0A0G1BEJ4</accession>
<name>A0A0G1BEJ4_9BACT</name>
<dbReference type="Pfam" id="PF14907">
    <property type="entry name" value="NTP_transf_5"/>
    <property type="match status" value="1"/>
</dbReference>
<reference evidence="1 2" key="1">
    <citation type="journal article" date="2015" name="Nature">
        <title>rRNA introns, odd ribosomes, and small enigmatic genomes across a large radiation of phyla.</title>
        <authorList>
            <person name="Brown C.T."/>
            <person name="Hug L.A."/>
            <person name="Thomas B.C."/>
            <person name="Sharon I."/>
            <person name="Castelle C.J."/>
            <person name="Singh A."/>
            <person name="Wilkins M.J."/>
            <person name="Williams K.H."/>
            <person name="Banfield J.F."/>
        </authorList>
    </citation>
    <scope>NUCLEOTIDE SEQUENCE [LARGE SCALE GENOMIC DNA]</scope>
</reference>
<dbReference type="AlphaFoldDB" id="A0A0G1BEJ4"/>
<evidence type="ECO:0008006" key="3">
    <source>
        <dbReference type="Google" id="ProtNLM"/>
    </source>
</evidence>
<organism evidence="1 2">
    <name type="scientific">Candidatus Azambacteria bacterium GW2011_GWB1_42_17</name>
    <dbReference type="NCBI Taxonomy" id="1618615"/>
    <lineage>
        <taxon>Bacteria</taxon>
        <taxon>Candidatus Azamiibacteriota</taxon>
    </lineage>
</organism>
<gene>
    <name evidence="1" type="ORF">UV07_C0003G0021</name>
</gene>
<protein>
    <recommendedName>
        <fullName evidence="3">Nucleotidyltransferase family protein</fullName>
    </recommendedName>
</protein>
<dbReference type="EMBL" id="LCDB01000003">
    <property type="protein sequence ID" value="KKS44786.1"/>
    <property type="molecule type" value="Genomic_DNA"/>
</dbReference>
<sequence length="223" mass="26540">MNKIISSTLDDLKDFPYLLTRFNKQVDIPDDLDILVYPEDFDSVVAKLVNNGYKSTSHDHALGGRIPGAQINLTKQGRIKIDLHKDFTWRCKKYIDLQTIWKNSQKNHVNPVWDAFLVMINVIFEKTYFTDDDLDIFWPHKNTIFSNQEFIQTAKKYAWEVTFHGFKSWIDKLPETRSRLLFLPFKLVIFSYTEKFNFVSLLYYLFFKTRYVLNKKLPYAQNP</sequence>
<proteinExistence type="predicted"/>
<dbReference type="Proteomes" id="UP000033986">
    <property type="component" value="Unassembled WGS sequence"/>
</dbReference>
<evidence type="ECO:0000313" key="2">
    <source>
        <dbReference type="Proteomes" id="UP000033986"/>
    </source>
</evidence>
<comment type="caution">
    <text evidence="1">The sequence shown here is derived from an EMBL/GenBank/DDBJ whole genome shotgun (WGS) entry which is preliminary data.</text>
</comment>